<dbReference type="Proteomes" id="UP000824469">
    <property type="component" value="Unassembled WGS sequence"/>
</dbReference>
<accession>A0AA38FRY9</accession>
<proteinExistence type="predicted"/>
<dbReference type="AlphaFoldDB" id="A0AA38FRY9"/>
<evidence type="ECO:0000313" key="1">
    <source>
        <dbReference type="EMBL" id="KAH9309222.1"/>
    </source>
</evidence>
<feature type="non-terminal residue" evidence="1">
    <location>
        <position position="50"/>
    </location>
</feature>
<evidence type="ECO:0000313" key="2">
    <source>
        <dbReference type="Proteomes" id="UP000824469"/>
    </source>
</evidence>
<organism evidence="1 2">
    <name type="scientific">Taxus chinensis</name>
    <name type="common">Chinese yew</name>
    <name type="synonym">Taxus wallichiana var. chinensis</name>
    <dbReference type="NCBI Taxonomy" id="29808"/>
    <lineage>
        <taxon>Eukaryota</taxon>
        <taxon>Viridiplantae</taxon>
        <taxon>Streptophyta</taxon>
        <taxon>Embryophyta</taxon>
        <taxon>Tracheophyta</taxon>
        <taxon>Spermatophyta</taxon>
        <taxon>Pinopsida</taxon>
        <taxon>Pinidae</taxon>
        <taxon>Conifers II</taxon>
        <taxon>Cupressales</taxon>
        <taxon>Taxaceae</taxon>
        <taxon>Taxus</taxon>
    </lineage>
</organism>
<comment type="caution">
    <text evidence="1">The sequence shown here is derived from an EMBL/GenBank/DDBJ whole genome shotgun (WGS) entry which is preliminary data.</text>
</comment>
<gene>
    <name evidence="1" type="ORF">KI387_037133</name>
</gene>
<protein>
    <submittedName>
        <fullName evidence="1">Uncharacterized protein</fullName>
    </submittedName>
</protein>
<name>A0AA38FRY9_TAXCH</name>
<reference evidence="1 2" key="1">
    <citation type="journal article" date="2021" name="Nat. Plants">
        <title>The Taxus genome provides insights into paclitaxel biosynthesis.</title>
        <authorList>
            <person name="Xiong X."/>
            <person name="Gou J."/>
            <person name="Liao Q."/>
            <person name="Li Y."/>
            <person name="Zhou Q."/>
            <person name="Bi G."/>
            <person name="Li C."/>
            <person name="Du R."/>
            <person name="Wang X."/>
            <person name="Sun T."/>
            <person name="Guo L."/>
            <person name="Liang H."/>
            <person name="Lu P."/>
            <person name="Wu Y."/>
            <person name="Zhang Z."/>
            <person name="Ro D.K."/>
            <person name="Shang Y."/>
            <person name="Huang S."/>
            <person name="Yan J."/>
        </authorList>
    </citation>
    <scope>NUCLEOTIDE SEQUENCE [LARGE SCALE GENOMIC DNA]</scope>
    <source>
        <strain evidence="1">Ta-2019</strain>
    </source>
</reference>
<feature type="non-terminal residue" evidence="1">
    <location>
        <position position="1"/>
    </location>
</feature>
<keyword evidence="2" id="KW-1185">Reference proteome</keyword>
<dbReference type="EMBL" id="JAHRHJ020000007">
    <property type="protein sequence ID" value="KAH9309222.1"/>
    <property type="molecule type" value="Genomic_DNA"/>
</dbReference>
<sequence>SSSTAGTSSSSTITSFDFVEHASKTKVQLSEIEYLQTHPVQFDRFIKAVR</sequence>